<dbReference type="InterPro" id="IPR039261">
    <property type="entry name" value="FNR_nucleotide-bd"/>
</dbReference>
<dbReference type="AlphaFoldDB" id="A0A7W2FAK7"/>
<comment type="cofactor">
    <cofactor evidence="1">
        <name>FAD</name>
        <dbReference type="ChEBI" id="CHEBI:57692"/>
    </cofactor>
</comment>
<evidence type="ECO:0000256" key="5">
    <source>
        <dbReference type="ARBA" id="ARBA00022741"/>
    </source>
</evidence>
<evidence type="ECO:0000313" key="11">
    <source>
        <dbReference type="EMBL" id="MBA5688192.1"/>
    </source>
</evidence>
<comment type="similarity">
    <text evidence="2">Belongs to the ferredoxin--NADP reductase type 1 family.</text>
</comment>
<evidence type="ECO:0000313" key="12">
    <source>
        <dbReference type="Proteomes" id="UP000573499"/>
    </source>
</evidence>
<gene>
    <name evidence="11" type="ORF">H3H39_14175</name>
</gene>
<dbReference type="CDD" id="cd06195">
    <property type="entry name" value="FNR1"/>
    <property type="match status" value="1"/>
</dbReference>
<dbReference type="InterPro" id="IPR008333">
    <property type="entry name" value="Cbr1-like_FAD-bd_dom"/>
</dbReference>
<dbReference type="InterPro" id="IPR051930">
    <property type="entry name" value="FNR_type-1"/>
</dbReference>
<dbReference type="Proteomes" id="UP000573499">
    <property type="component" value="Unassembled WGS sequence"/>
</dbReference>
<dbReference type="InterPro" id="IPR017938">
    <property type="entry name" value="Riboflavin_synthase-like_b-brl"/>
</dbReference>
<keyword evidence="12" id="KW-1185">Reference proteome</keyword>
<organism evidence="11 12">
    <name type="scientific">Rugamonas apoptosis</name>
    <dbReference type="NCBI Taxonomy" id="2758570"/>
    <lineage>
        <taxon>Bacteria</taxon>
        <taxon>Pseudomonadati</taxon>
        <taxon>Pseudomonadota</taxon>
        <taxon>Betaproteobacteria</taxon>
        <taxon>Burkholderiales</taxon>
        <taxon>Oxalobacteraceae</taxon>
        <taxon>Telluria group</taxon>
        <taxon>Rugamonas</taxon>
    </lineage>
</organism>
<evidence type="ECO:0000256" key="3">
    <source>
        <dbReference type="ARBA" id="ARBA00013223"/>
    </source>
</evidence>
<dbReference type="RefSeq" id="WP_182154024.1">
    <property type="nucleotide sequence ID" value="NZ_JACEZU010000006.1"/>
</dbReference>
<evidence type="ECO:0000256" key="9">
    <source>
        <dbReference type="ARBA" id="ARBA00047776"/>
    </source>
</evidence>
<sequence length="262" mass="29764">MTTANFPNYYSETVTEVHHWNETLFSFKTTRNAGLRFLSGQFVMMGLEVEGRPLVRAYSIVSPHYDEILEFYSIKVPNGPLTSRLQHLKVGDTVLVGKKPTGTLIKDNLMKGRNLYLLSTGTGLAPFMSIIRDPEYYEDYDHIVLVHGVRFVSEFGYKEFIEAELHDHEYLGDLIKDKLIYCPVASREPFVRSGRIPELLETGALAAEFGLDQLDPEQDRVMICGNPAMLHDLSEMLKAKGFKEGNMNNQGSYVVERAFVEK</sequence>
<evidence type="ECO:0000256" key="2">
    <source>
        <dbReference type="ARBA" id="ARBA00008312"/>
    </source>
</evidence>
<accession>A0A7W2FAK7</accession>
<dbReference type="InterPro" id="IPR001433">
    <property type="entry name" value="OxRdtase_FAD/NAD-bd"/>
</dbReference>
<dbReference type="EMBL" id="JACEZU010000006">
    <property type="protein sequence ID" value="MBA5688192.1"/>
    <property type="molecule type" value="Genomic_DNA"/>
</dbReference>
<evidence type="ECO:0000256" key="6">
    <source>
        <dbReference type="ARBA" id="ARBA00022827"/>
    </source>
</evidence>
<comment type="caution">
    <text evidence="11">The sequence shown here is derived from an EMBL/GenBank/DDBJ whole genome shotgun (WGS) entry which is preliminary data.</text>
</comment>
<dbReference type="PRINTS" id="PR00371">
    <property type="entry name" value="FPNCR"/>
</dbReference>
<evidence type="ECO:0000256" key="1">
    <source>
        <dbReference type="ARBA" id="ARBA00001974"/>
    </source>
</evidence>
<dbReference type="InterPro" id="IPR017927">
    <property type="entry name" value="FAD-bd_FR_type"/>
</dbReference>
<dbReference type="GO" id="GO:0000166">
    <property type="term" value="F:nucleotide binding"/>
    <property type="evidence" value="ECO:0007669"/>
    <property type="project" value="UniProtKB-KW"/>
</dbReference>
<keyword evidence="7" id="KW-0521">NADP</keyword>
<reference evidence="11 12" key="1">
    <citation type="submission" date="2020-07" db="EMBL/GenBank/DDBJ databases">
        <title>Novel species isolated from subtropical streams in China.</title>
        <authorList>
            <person name="Lu H."/>
        </authorList>
    </citation>
    <scope>NUCLEOTIDE SEQUENCE [LARGE SCALE GENOMIC DNA]</scope>
    <source>
        <strain evidence="11 12">LX47W</strain>
    </source>
</reference>
<dbReference type="Pfam" id="PF00175">
    <property type="entry name" value="NAD_binding_1"/>
    <property type="match status" value="1"/>
</dbReference>
<dbReference type="SUPFAM" id="SSF63380">
    <property type="entry name" value="Riboflavin synthase domain-like"/>
    <property type="match status" value="1"/>
</dbReference>
<evidence type="ECO:0000256" key="7">
    <source>
        <dbReference type="ARBA" id="ARBA00022857"/>
    </source>
</evidence>
<dbReference type="GO" id="GO:0034599">
    <property type="term" value="P:cellular response to oxidative stress"/>
    <property type="evidence" value="ECO:0007669"/>
    <property type="project" value="TreeGrafter"/>
</dbReference>
<dbReference type="PROSITE" id="PS51384">
    <property type="entry name" value="FAD_FR"/>
    <property type="match status" value="1"/>
</dbReference>
<name>A0A7W2FAK7_9BURK</name>
<dbReference type="PANTHER" id="PTHR47878">
    <property type="entry name" value="OXIDOREDUCTASE FAD/NAD(P)-BINDING DOMAIN PROTEIN"/>
    <property type="match status" value="1"/>
</dbReference>
<dbReference type="Gene3D" id="2.40.30.10">
    <property type="entry name" value="Translation factors"/>
    <property type="match status" value="1"/>
</dbReference>
<keyword evidence="6" id="KW-0274">FAD</keyword>
<dbReference type="PANTHER" id="PTHR47878:SF1">
    <property type="entry name" value="FLAVODOXIN_FERREDOXIN--NADP REDUCTASE"/>
    <property type="match status" value="1"/>
</dbReference>
<feature type="domain" description="FAD-binding FR-type" evidence="10">
    <location>
        <begin position="7"/>
        <end position="107"/>
    </location>
</feature>
<protein>
    <recommendedName>
        <fullName evidence="3">ferredoxin--NADP(+) reductase</fullName>
        <ecNumber evidence="3">1.18.1.2</ecNumber>
    </recommendedName>
</protein>
<comment type="catalytic activity">
    <reaction evidence="9">
        <text>2 reduced [2Fe-2S]-[ferredoxin] + NADP(+) + H(+) = 2 oxidized [2Fe-2S]-[ferredoxin] + NADPH</text>
        <dbReference type="Rhea" id="RHEA:20125"/>
        <dbReference type="Rhea" id="RHEA-COMP:10000"/>
        <dbReference type="Rhea" id="RHEA-COMP:10001"/>
        <dbReference type="ChEBI" id="CHEBI:15378"/>
        <dbReference type="ChEBI" id="CHEBI:33737"/>
        <dbReference type="ChEBI" id="CHEBI:33738"/>
        <dbReference type="ChEBI" id="CHEBI:57783"/>
        <dbReference type="ChEBI" id="CHEBI:58349"/>
        <dbReference type="EC" id="1.18.1.2"/>
    </reaction>
</comment>
<keyword evidence="8" id="KW-0560">Oxidoreductase</keyword>
<evidence type="ECO:0000256" key="4">
    <source>
        <dbReference type="ARBA" id="ARBA00022630"/>
    </source>
</evidence>
<evidence type="ECO:0000259" key="10">
    <source>
        <dbReference type="PROSITE" id="PS51384"/>
    </source>
</evidence>
<dbReference type="EC" id="1.18.1.2" evidence="3"/>
<dbReference type="InterPro" id="IPR033892">
    <property type="entry name" value="FNR_bac"/>
</dbReference>
<evidence type="ECO:0000256" key="8">
    <source>
        <dbReference type="ARBA" id="ARBA00023002"/>
    </source>
</evidence>
<keyword evidence="4" id="KW-0285">Flavoprotein</keyword>
<dbReference type="SUPFAM" id="SSF52343">
    <property type="entry name" value="Ferredoxin reductase-like, C-terminal NADP-linked domain"/>
    <property type="match status" value="1"/>
</dbReference>
<keyword evidence="5" id="KW-0547">Nucleotide-binding</keyword>
<proteinExistence type="inferred from homology"/>
<dbReference type="GO" id="GO:0042167">
    <property type="term" value="P:heme catabolic process"/>
    <property type="evidence" value="ECO:0007669"/>
    <property type="project" value="TreeGrafter"/>
</dbReference>
<dbReference type="GO" id="GO:0004324">
    <property type="term" value="F:ferredoxin-NADP+ reductase activity"/>
    <property type="evidence" value="ECO:0007669"/>
    <property type="project" value="UniProtKB-EC"/>
</dbReference>
<dbReference type="InterPro" id="IPR001709">
    <property type="entry name" value="Flavoprot_Pyr_Nucl_cyt_Rdtase"/>
</dbReference>
<dbReference type="Pfam" id="PF00970">
    <property type="entry name" value="FAD_binding_6"/>
    <property type="match status" value="1"/>
</dbReference>
<dbReference type="Gene3D" id="3.40.50.80">
    <property type="entry name" value="Nucleotide-binding domain of ferredoxin-NADP reductase (FNR) module"/>
    <property type="match status" value="1"/>
</dbReference>